<dbReference type="PANTHER" id="PTHR15032">
    <property type="entry name" value="N-ACYL-PHOSPHATIDYLETHANOLAMINE-HYDROLYZING PHOSPHOLIPASE D"/>
    <property type="match status" value="1"/>
</dbReference>
<dbReference type="RefSeq" id="WP_345161754.1">
    <property type="nucleotide sequence ID" value="NZ_BAABGX010000001.1"/>
</dbReference>
<evidence type="ECO:0000259" key="1">
    <source>
        <dbReference type="Pfam" id="PF12706"/>
    </source>
</evidence>
<dbReference type="Gene3D" id="3.60.15.10">
    <property type="entry name" value="Ribonuclease Z/Hydroxyacylglutathione hydrolase-like"/>
    <property type="match status" value="1"/>
</dbReference>
<gene>
    <name evidence="2" type="ORF">GCM10023183_03720</name>
</gene>
<dbReference type="EMBL" id="BAABGX010000001">
    <property type="protein sequence ID" value="GAA4296691.1"/>
    <property type="molecule type" value="Genomic_DNA"/>
</dbReference>
<dbReference type="Pfam" id="PF12706">
    <property type="entry name" value="Lactamase_B_2"/>
    <property type="match status" value="1"/>
</dbReference>
<organism evidence="2 3">
    <name type="scientific">Nibribacter koreensis</name>
    <dbReference type="NCBI Taxonomy" id="1084519"/>
    <lineage>
        <taxon>Bacteria</taxon>
        <taxon>Pseudomonadati</taxon>
        <taxon>Bacteroidota</taxon>
        <taxon>Cytophagia</taxon>
        <taxon>Cytophagales</taxon>
        <taxon>Hymenobacteraceae</taxon>
        <taxon>Nibribacter</taxon>
    </lineage>
</organism>
<dbReference type="Proteomes" id="UP001501844">
    <property type="component" value="Unassembled WGS sequence"/>
</dbReference>
<dbReference type="InterPro" id="IPR036866">
    <property type="entry name" value="RibonucZ/Hydroxyglut_hydro"/>
</dbReference>
<dbReference type="InterPro" id="IPR001279">
    <property type="entry name" value="Metallo-B-lactamas"/>
</dbReference>
<dbReference type="SUPFAM" id="SSF56281">
    <property type="entry name" value="Metallo-hydrolase/oxidoreductase"/>
    <property type="match status" value="1"/>
</dbReference>
<name>A0ABP8F734_9BACT</name>
<feature type="domain" description="Metallo-beta-lactamase" evidence="1">
    <location>
        <begin position="102"/>
        <end position="292"/>
    </location>
</feature>
<evidence type="ECO:0000313" key="2">
    <source>
        <dbReference type="EMBL" id="GAA4296691.1"/>
    </source>
</evidence>
<reference evidence="3" key="1">
    <citation type="journal article" date="2019" name="Int. J. Syst. Evol. Microbiol.">
        <title>The Global Catalogue of Microorganisms (GCM) 10K type strain sequencing project: providing services to taxonomists for standard genome sequencing and annotation.</title>
        <authorList>
            <consortium name="The Broad Institute Genomics Platform"/>
            <consortium name="The Broad Institute Genome Sequencing Center for Infectious Disease"/>
            <person name="Wu L."/>
            <person name="Ma J."/>
        </authorList>
    </citation>
    <scope>NUCLEOTIDE SEQUENCE [LARGE SCALE GENOMIC DNA]</scope>
    <source>
        <strain evidence="3">JCM 17917</strain>
    </source>
</reference>
<keyword evidence="3" id="KW-1185">Reference proteome</keyword>
<evidence type="ECO:0000313" key="3">
    <source>
        <dbReference type="Proteomes" id="UP001501844"/>
    </source>
</evidence>
<comment type="caution">
    <text evidence="2">The sequence shown here is derived from an EMBL/GenBank/DDBJ whole genome shotgun (WGS) entry which is preliminary data.</text>
</comment>
<dbReference type="PANTHER" id="PTHR15032:SF4">
    <property type="entry name" value="N-ACYL-PHOSPHATIDYLETHANOLAMINE-HYDROLYZING PHOSPHOLIPASE D"/>
    <property type="match status" value="1"/>
</dbReference>
<protein>
    <submittedName>
        <fullName evidence="2">MBL fold metallo-hydrolase</fullName>
    </submittedName>
</protein>
<proteinExistence type="predicted"/>
<sequence length="333" mass="38231">MSKNPTPDQYLLNPSLPVIRENWSGNGFYKGRFLNEFRPGDHSLKKVLKWVTQPNPQKQEKKQDTWTPALHDPKKFLQGNQDGMIWLGHATFFIRLSGVTFMTDPVFFGGPMMKRKTELPVHVKDLPKVDYVLLSHGHYDHCDKKSLKQLRKHSAFELLCPFHLSKVVQKWLPHTKIQEAGWYQQFNLPVAPKVFLLSAFHWHKRGLLDEDTCLWGSFMLQGPSHTLYFGADSGYERHFKEVQKLFPNIDTAILGVGAYSPNFMMRDSHTNPEEAVQAFHDLGARQMVPMHYGTFDLSDEPSSEPVNKLKSLEKSGALKGELRILGLGEPLFF</sequence>
<accession>A0ABP8F734</accession>